<name>A0A8C6N0E4_MUSSI</name>
<evidence type="ECO:0000256" key="1">
    <source>
        <dbReference type="SAM" id="Coils"/>
    </source>
</evidence>
<dbReference type="AlphaFoldDB" id="A0A8C6N0E4"/>
<keyword evidence="4" id="KW-1185">Reference proteome</keyword>
<feature type="region of interest" description="Disordered" evidence="2">
    <location>
        <begin position="56"/>
        <end position="78"/>
    </location>
</feature>
<feature type="region of interest" description="Disordered" evidence="2">
    <location>
        <begin position="1"/>
        <end position="43"/>
    </location>
</feature>
<evidence type="ECO:0000313" key="3">
    <source>
        <dbReference type="Ensembl" id="ENSMSIP00000026027.1"/>
    </source>
</evidence>
<dbReference type="GeneTree" id="ENSGT00440000034932"/>
<accession>A0A8C6N0E4</accession>
<evidence type="ECO:0000256" key="2">
    <source>
        <dbReference type="SAM" id="MobiDB-lite"/>
    </source>
</evidence>
<dbReference type="InterPro" id="IPR038810">
    <property type="entry name" value="CNTLN"/>
</dbReference>
<dbReference type="Proteomes" id="UP000694415">
    <property type="component" value="Unplaced"/>
</dbReference>
<protein>
    <submittedName>
        <fullName evidence="3">Centlein, centrosomal protein</fullName>
    </submittedName>
</protein>
<sequence>MAARSPSSSPPPPPVRRSSRRSLRVGRGAEVHAVRSEASGLAGAAREVVADKSDLLWRGEEGSGGRRGSGRAGAAVAPVASAPAGSWWPEGLSSEEAKATRSQLLEEELSSLKEELALCQADKEFVWSLWRRLQATNPDLTQTVSLVVEREKQKSEAKDRKVLEILQVKDSKIQELEQTESVLKQELHDLVKLKTLVDEENAFLRKELCDLQKKFKDKSQEVKDAKECVQSKEEQNRLVIKNLEEENERLRTRCTDLLNDLEKLRNQEAHWRKEKHSVDTRVKVQGGPVSMSCPGPSFLQQPNMFSLNNKLSIQIHQ</sequence>
<reference evidence="3" key="1">
    <citation type="submission" date="2025-08" db="UniProtKB">
        <authorList>
            <consortium name="Ensembl"/>
        </authorList>
    </citation>
    <scope>IDENTIFICATION</scope>
</reference>
<dbReference type="Ensembl" id="ENSMSIT00000032832.1">
    <property type="protein sequence ID" value="ENSMSIP00000026027.1"/>
    <property type="gene ID" value="ENSMSIG00000021797.1"/>
</dbReference>
<feature type="coiled-coil region" evidence="1">
    <location>
        <begin position="95"/>
        <end position="122"/>
    </location>
</feature>
<dbReference type="GO" id="GO:0005814">
    <property type="term" value="C:centriole"/>
    <property type="evidence" value="ECO:0007669"/>
    <property type="project" value="TreeGrafter"/>
</dbReference>
<dbReference type="PANTHER" id="PTHR18957">
    <property type="entry name" value="CENTLEIN"/>
    <property type="match status" value="1"/>
</dbReference>
<reference evidence="3" key="2">
    <citation type="submission" date="2025-09" db="UniProtKB">
        <authorList>
            <consortium name="Ensembl"/>
        </authorList>
    </citation>
    <scope>IDENTIFICATION</scope>
</reference>
<organism evidence="3 4">
    <name type="scientific">Mus spicilegus</name>
    <name type="common">Mound-building mouse</name>
    <dbReference type="NCBI Taxonomy" id="10103"/>
    <lineage>
        <taxon>Eukaryota</taxon>
        <taxon>Metazoa</taxon>
        <taxon>Chordata</taxon>
        <taxon>Craniata</taxon>
        <taxon>Vertebrata</taxon>
        <taxon>Euteleostomi</taxon>
        <taxon>Mammalia</taxon>
        <taxon>Eutheria</taxon>
        <taxon>Euarchontoglires</taxon>
        <taxon>Glires</taxon>
        <taxon>Rodentia</taxon>
        <taxon>Myomorpha</taxon>
        <taxon>Muroidea</taxon>
        <taxon>Muridae</taxon>
        <taxon>Murinae</taxon>
        <taxon>Mus</taxon>
        <taxon>Mus</taxon>
    </lineage>
</organism>
<evidence type="ECO:0000313" key="4">
    <source>
        <dbReference type="Proteomes" id="UP000694415"/>
    </source>
</evidence>
<keyword evidence="1" id="KW-0175">Coiled coil</keyword>
<dbReference type="PANTHER" id="PTHR18957:SF0">
    <property type="entry name" value="CENTLEIN"/>
    <property type="match status" value="1"/>
</dbReference>
<feature type="coiled-coil region" evidence="1">
    <location>
        <begin position="166"/>
        <end position="193"/>
    </location>
</feature>
<proteinExistence type="predicted"/>
<feature type="coiled-coil region" evidence="1">
    <location>
        <begin position="229"/>
        <end position="274"/>
    </location>
</feature>
<dbReference type="GO" id="GO:0005813">
    <property type="term" value="C:centrosome"/>
    <property type="evidence" value="ECO:0007669"/>
    <property type="project" value="TreeGrafter"/>
</dbReference>
<dbReference type="GO" id="GO:0010457">
    <property type="term" value="P:centriole-centriole cohesion"/>
    <property type="evidence" value="ECO:0007669"/>
    <property type="project" value="TreeGrafter"/>
</dbReference>